<dbReference type="Proteomes" id="UP000053201">
    <property type="component" value="Unassembled WGS sequence"/>
</dbReference>
<organism evidence="8 9">
    <name type="scientific">Spizellomyces punctatus (strain DAOM BR117)</name>
    <dbReference type="NCBI Taxonomy" id="645134"/>
    <lineage>
        <taxon>Eukaryota</taxon>
        <taxon>Fungi</taxon>
        <taxon>Fungi incertae sedis</taxon>
        <taxon>Chytridiomycota</taxon>
        <taxon>Chytridiomycota incertae sedis</taxon>
        <taxon>Chytridiomycetes</taxon>
        <taxon>Spizellomycetales</taxon>
        <taxon>Spizellomycetaceae</taxon>
        <taxon>Spizellomyces</taxon>
    </lineage>
</organism>
<evidence type="ECO:0000256" key="5">
    <source>
        <dbReference type="SAM" id="MobiDB-lite"/>
    </source>
</evidence>
<dbReference type="Gene3D" id="3.40.50.11210">
    <property type="entry name" value="Rap/Ran-GAP"/>
    <property type="match status" value="1"/>
</dbReference>
<evidence type="ECO:0000313" key="9">
    <source>
        <dbReference type="Proteomes" id="UP000053201"/>
    </source>
</evidence>
<feature type="region of interest" description="Disordered" evidence="5">
    <location>
        <begin position="688"/>
        <end position="712"/>
    </location>
</feature>
<dbReference type="GO" id="GO:0005737">
    <property type="term" value="C:cytoplasm"/>
    <property type="evidence" value="ECO:0007669"/>
    <property type="project" value="TreeGrafter"/>
</dbReference>
<feature type="compositionally biased region" description="Polar residues" evidence="5">
    <location>
        <begin position="84"/>
        <end position="98"/>
    </location>
</feature>
<evidence type="ECO:0000256" key="4">
    <source>
        <dbReference type="PROSITE-ProRule" id="PRU00125"/>
    </source>
</evidence>
<keyword evidence="1" id="KW-0343">GTPase activation</keyword>
<dbReference type="PANTHER" id="PTHR15711">
    <property type="entry name" value="RAP GTPASE-ACTIVATING PROTEIN"/>
    <property type="match status" value="1"/>
</dbReference>
<dbReference type="InParanoid" id="A0A0L0H988"/>
<gene>
    <name evidence="8" type="ORF">SPPG_06762</name>
</gene>
<keyword evidence="4" id="KW-0440">LIM domain</keyword>
<feature type="region of interest" description="Disordered" evidence="5">
    <location>
        <begin position="1005"/>
        <end position="1089"/>
    </location>
</feature>
<reference evidence="8 9" key="1">
    <citation type="submission" date="2009-08" db="EMBL/GenBank/DDBJ databases">
        <title>The Genome Sequence of Spizellomyces punctatus strain DAOM BR117.</title>
        <authorList>
            <consortium name="The Broad Institute Genome Sequencing Platform"/>
            <person name="Russ C."/>
            <person name="Cuomo C."/>
            <person name="Shea T."/>
            <person name="Young S.K."/>
            <person name="Zeng Q."/>
            <person name="Koehrsen M."/>
            <person name="Haas B."/>
            <person name="Borodovsky M."/>
            <person name="Guigo R."/>
            <person name="Alvarado L."/>
            <person name="Berlin A."/>
            <person name="Bochicchio J."/>
            <person name="Borenstein D."/>
            <person name="Chapman S."/>
            <person name="Chen Z."/>
            <person name="Engels R."/>
            <person name="Freedman E."/>
            <person name="Gellesch M."/>
            <person name="Goldberg J."/>
            <person name="Griggs A."/>
            <person name="Gujja S."/>
            <person name="Heiman D."/>
            <person name="Hepburn T."/>
            <person name="Howarth C."/>
            <person name="Jen D."/>
            <person name="Larson L."/>
            <person name="Lewis B."/>
            <person name="Mehta T."/>
            <person name="Park D."/>
            <person name="Pearson M."/>
            <person name="Roberts A."/>
            <person name="Saif S."/>
            <person name="Shenoy N."/>
            <person name="Sisk P."/>
            <person name="Stolte C."/>
            <person name="Sykes S."/>
            <person name="Thomson T."/>
            <person name="Walk T."/>
            <person name="White J."/>
            <person name="Yandava C."/>
            <person name="Burger G."/>
            <person name="Gray M.W."/>
            <person name="Holland P.W.H."/>
            <person name="King N."/>
            <person name="Lang F.B.F."/>
            <person name="Roger A.J."/>
            <person name="Ruiz-Trillo I."/>
            <person name="Lander E."/>
            <person name="Nusbaum C."/>
        </authorList>
    </citation>
    <scope>NUCLEOTIDE SEQUENCE [LARGE SCALE GENOMIC DNA]</scope>
    <source>
        <strain evidence="8 9">DAOM BR117</strain>
    </source>
</reference>
<evidence type="ECO:0000259" key="7">
    <source>
        <dbReference type="PROSITE" id="PS50085"/>
    </source>
</evidence>
<evidence type="ECO:0000256" key="1">
    <source>
        <dbReference type="ARBA" id="ARBA00022468"/>
    </source>
</evidence>
<sequence>MASATSSCVPADPSRNGTCCICLRPVYAMEAIIAEFKFYHKACFRCAQCHRTLSVMNYDTHNGWIYCNAHMPKTTPVVGRRSSDNLSPTNPRSPTGHPSTFPKHQHHNFPPSGTLSPLGIKRHNSETETECSSPLSPDRTWSERSFGPSSSRFHSSGSSRPQMNPQTFQLPPFPGGMNCGSSVSERVRAFSNEKTSAGKDPKPDRRDIDDKHSVSGSSLRRTQSEVRKDRQRGGHTERMSGLDTISPSPPTTTVPEDGTMDFEGPYGRGHLASLKQRAPGQGLWVNTGGSHRRAFSVEQTSTHHYPANARRPSTGSDQYRSLLHPSASYESLRSTQRSANSSHSDLENLGVGEAKDKSRLTINKWRSEPGVQLTEQERLHALRKKSPRVSSGDGSIQSLLNLSVNALTQMESDPFESNGDLKEKKGHRLSLSLEALTKKKRTSSLQQLLLGAGPTNSLSIESISSVSSTHTISILAELAHIVSTQGSDLISLYESVGRSRSRRSVGPSSIDVSNAGRHAHTEISITVFRGIMDSVRKITELASPLVSTKELKSYSMALAVKEREAEKEVTSNGMCPSIDSLRQAIQDTVWAAQSVVTQYTATQKKLYITSAEGYRLEAFGDPDTSPIIPSSNQPVNNIYSSYPLEHIGGDADYYRKHFHGHDHRTFIGDHSKLGPVIISLMYRPNEPRKGDSQAAGGVGSAGGGGEKEKESGGDAEFWAIMRTKEAFDLRAVIQASQVSGHGVLRNKPDARAVLQMLHKDLQAHKLRKVSDPSIEKKLMVLDELQLITRYKFGALYCKGNQSTEEEYFSNETGSQAFEEFLSCLGDKVELQGWQGYAAGLDTKHGQTGKHSLFTKWRNFDIMFHVSTYLPYKKEDKQQIQRKRHIGNDIVTIIFLEGDGKFNPKSVKSQFLHVFIVVREDRVTRPGEVGYRIALASNVDVPPFAPPLPTPPVFWDKAELRDFLLAKMVNAENAAYKAPKFKTPHHRTRNAVIDEIIRDYWSISKGRGDRRRNEDKNGASARSSVGSVSSDASTIVLQQQHGGTPRGSEAGPHRRGSLFTGIGGFARRGSTVETDGSSGLPVPSSRKGSIPDLLVEECPAPSPSNLAHSKLYGGSMDALAEPKKKKGFRKLARSKSTKLDTEAKIRSRSTNALSSAESIPEVAGEDTGKRKTPNHGLLSAFNLKRKSQEEKNKSRSMDTVESLRGNTIEGRRESLTGLMSSRTTKQDV</sequence>
<feature type="region of interest" description="Disordered" evidence="5">
    <location>
        <begin position="1124"/>
        <end position="1227"/>
    </location>
</feature>
<evidence type="ECO:0000259" key="6">
    <source>
        <dbReference type="PROSITE" id="PS50023"/>
    </source>
</evidence>
<dbReference type="RefSeq" id="XP_016605802.1">
    <property type="nucleotide sequence ID" value="XM_016754962.1"/>
</dbReference>
<dbReference type="Pfam" id="PF00412">
    <property type="entry name" value="LIM"/>
    <property type="match status" value="1"/>
</dbReference>
<dbReference type="InterPro" id="IPR050989">
    <property type="entry name" value="Rap1_Ran_GAP"/>
</dbReference>
<keyword evidence="3 4" id="KW-0862">Zinc</keyword>
<dbReference type="GeneID" id="27690043"/>
<dbReference type="GO" id="GO:0005096">
    <property type="term" value="F:GTPase activator activity"/>
    <property type="evidence" value="ECO:0007669"/>
    <property type="project" value="UniProtKB-KW"/>
</dbReference>
<dbReference type="OrthoDB" id="2499658at2759"/>
<dbReference type="PROSITE" id="PS50023">
    <property type="entry name" value="LIM_DOMAIN_2"/>
    <property type="match status" value="1"/>
</dbReference>
<feature type="compositionally biased region" description="Basic and acidic residues" evidence="5">
    <location>
        <begin position="196"/>
        <end position="213"/>
    </location>
</feature>
<dbReference type="PROSITE" id="PS50085">
    <property type="entry name" value="RAPGAP"/>
    <property type="match status" value="1"/>
</dbReference>
<feature type="compositionally biased region" description="Polar residues" evidence="5">
    <location>
        <begin position="1147"/>
        <end position="1156"/>
    </location>
</feature>
<protein>
    <recommendedName>
        <fullName evidence="10">Rap-GAP domain-containing protein</fullName>
    </recommendedName>
</protein>
<accession>A0A0L0H988</accession>
<dbReference type="STRING" id="645134.A0A0L0H988"/>
<dbReference type="Gene3D" id="2.10.110.10">
    <property type="entry name" value="Cysteine Rich Protein"/>
    <property type="match status" value="1"/>
</dbReference>
<evidence type="ECO:0000256" key="2">
    <source>
        <dbReference type="ARBA" id="ARBA00022723"/>
    </source>
</evidence>
<keyword evidence="2 4" id="KW-0479">Metal-binding</keyword>
<feature type="compositionally biased region" description="Low complexity" evidence="5">
    <location>
        <begin position="1017"/>
        <end position="1032"/>
    </location>
</feature>
<dbReference type="PANTHER" id="PTHR15711:SF22">
    <property type="entry name" value="RAP-GAP DOMAIN-CONTAINING PROTEIN"/>
    <property type="match status" value="1"/>
</dbReference>
<evidence type="ECO:0000256" key="3">
    <source>
        <dbReference type="ARBA" id="ARBA00022833"/>
    </source>
</evidence>
<name>A0A0L0H988_SPIPD</name>
<feature type="compositionally biased region" description="Low complexity" evidence="5">
    <location>
        <begin position="145"/>
        <end position="161"/>
    </location>
</feature>
<dbReference type="eggNOG" id="KOG1700">
    <property type="taxonomic scope" value="Eukaryota"/>
</dbReference>
<dbReference type="InterPro" id="IPR000331">
    <property type="entry name" value="Rap/Ran_GAP_dom"/>
</dbReference>
<feature type="region of interest" description="Disordered" evidence="5">
    <location>
        <begin position="298"/>
        <end position="352"/>
    </location>
</feature>
<feature type="compositionally biased region" description="Polar residues" evidence="5">
    <location>
        <begin position="1216"/>
        <end position="1227"/>
    </location>
</feature>
<evidence type="ECO:0008006" key="10">
    <source>
        <dbReference type="Google" id="ProtNLM"/>
    </source>
</evidence>
<dbReference type="SMART" id="SM00132">
    <property type="entry name" value="LIM"/>
    <property type="match status" value="1"/>
</dbReference>
<proteinExistence type="predicted"/>
<dbReference type="AlphaFoldDB" id="A0A0L0H988"/>
<keyword evidence="9" id="KW-1185">Reference proteome</keyword>
<dbReference type="SUPFAM" id="SSF111347">
    <property type="entry name" value="Rap/Ran-GAP"/>
    <property type="match status" value="1"/>
</dbReference>
<evidence type="ECO:0000313" key="8">
    <source>
        <dbReference type="EMBL" id="KNC97762.1"/>
    </source>
</evidence>
<feature type="domain" description="Rap-GAP" evidence="7">
    <location>
        <begin position="778"/>
        <end position="995"/>
    </location>
</feature>
<feature type="compositionally biased region" description="Basic residues" evidence="5">
    <location>
        <begin position="1124"/>
        <end position="1135"/>
    </location>
</feature>
<feature type="domain" description="LIM zinc-binding" evidence="6">
    <location>
        <begin position="17"/>
        <end position="77"/>
    </location>
</feature>
<dbReference type="Pfam" id="PF02145">
    <property type="entry name" value="Rap_GAP"/>
    <property type="match status" value="1"/>
</dbReference>
<dbReference type="InterPro" id="IPR035974">
    <property type="entry name" value="Rap/Ran-GAP_sf"/>
</dbReference>
<feature type="compositionally biased region" description="Polar residues" evidence="5">
    <location>
        <begin position="328"/>
        <end position="343"/>
    </location>
</feature>
<feature type="region of interest" description="Disordered" evidence="5">
    <location>
        <begin position="78"/>
        <end position="270"/>
    </location>
</feature>
<dbReference type="SUPFAM" id="SSF57716">
    <property type="entry name" value="Glucocorticoid receptor-like (DNA-binding domain)"/>
    <property type="match status" value="1"/>
</dbReference>
<feature type="compositionally biased region" description="Basic and acidic residues" evidence="5">
    <location>
        <begin position="1185"/>
        <end position="1197"/>
    </location>
</feature>
<dbReference type="VEuPathDB" id="FungiDB:SPPG_06762"/>
<dbReference type="GO" id="GO:0051056">
    <property type="term" value="P:regulation of small GTPase mediated signal transduction"/>
    <property type="evidence" value="ECO:0007669"/>
    <property type="project" value="InterPro"/>
</dbReference>
<dbReference type="InterPro" id="IPR001781">
    <property type="entry name" value="Znf_LIM"/>
</dbReference>
<dbReference type="GO" id="GO:0046872">
    <property type="term" value="F:metal ion binding"/>
    <property type="evidence" value="ECO:0007669"/>
    <property type="project" value="UniProtKB-KW"/>
</dbReference>
<dbReference type="eggNOG" id="KOG3686">
    <property type="taxonomic scope" value="Eukaryota"/>
</dbReference>
<dbReference type="EMBL" id="KQ257462">
    <property type="protein sequence ID" value="KNC97762.1"/>
    <property type="molecule type" value="Genomic_DNA"/>
</dbReference>
<dbReference type="CDD" id="cd09358">
    <property type="entry name" value="LIM_Mical_like"/>
    <property type="match status" value="1"/>
</dbReference>
<feature type="compositionally biased region" description="Basic and acidic residues" evidence="5">
    <location>
        <begin position="222"/>
        <end position="240"/>
    </location>
</feature>
<dbReference type="PROSITE" id="PS00478">
    <property type="entry name" value="LIM_DOMAIN_1"/>
    <property type="match status" value="1"/>
</dbReference>